<reference evidence="8" key="1">
    <citation type="journal article" date="2022" name="New Phytol.">
        <title>Evolutionary transition to the ectomycorrhizal habit in the genomes of a hyperdiverse lineage of mushroom-forming fungi.</title>
        <authorList>
            <person name="Looney B."/>
            <person name="Miyauchi S."/>
            <person name="Morin E."/>
            <person name="Drula E."/>
            <person name="Courty P.E."/>
            <person name="Kohler A."/>
            <person name="Kuo A."/>
            <person name="LaButti K."/>
            <person name="Pangilinan J."/>
            <person name="Lipzen A."/>
            <person name="Riley R."/>
            <person name="Andreopoulos W."/>
            <person name="He G."/>
            <person name="Johnson J."/>
            <person name="Nolan M."/>
            <person name="Tritt A."/>
            <person name="Barry K.W."/>
            <person name="Grigoriev I.V."/>
            <person name="Nagy L.G."/>
            <person name="Hibbett D."/>
            <person name="Henrissat B."/>
            <person name="Matheny P.B."/>
            <person name="Labbe J."/>
            <person name="Martin F.M."/>
        </authorList>
    </citation>
    <scope>NUCLEOTIDE SEQUENCE</scope>
    <source>
        <strain evidence="8">BPL690</strain>
    </source>
</reference>
<protein>
    <recommendedName>
        <fullName evidence="10">NADH-ubiquinone oxidoreductase 12 kDa subunit</fullName>
    </recommendedName>
</protein>
<dbReference type="Proteomes" id="UP001203297">
    <property type="component" value="Unassembled WGS sequence"/>
</dbReference>
<keyword evidence="4" id="KW-0999">Mitochondrion inner membrane</keyword>
<evidence type="ECO:0008006" key="10">
    <source>
        <dbReference type="Google" id="ProtNLM"/>
    </source>
</evidence>
<keyword evidence="7" id="KW-0472">Membrane</keyword>
<feature type="non-terminal residue" evidence="8">
    <location>
        <position position="68"/>
    </location>
</feature>
<keyword evidence="5" id="KW-0249">Electron transport</keyword>
<dbReference type="InterPro" id="IPR039993">
    <property type="entry name" value="NDUFB10"/>
</dbReference>
<evidence type="ECO:0000313" key="8">
    <source>
        <dbReference type="EMBL" id="KAI0291909.1"/>
    </source>
</evidence>
<evidence type="ECO:0000256" key="2">
    <source>
        <dbReference type="ARBA" id="ARBA00022448"/>
    </source>
</evidence>
<sequence length="68" mass="8031">LSARLVARDAHVRESWVRAMEARIVRDQLQSCYHAEGVNHYETCRELSEKYITLLRENRVKGFKQVDV</sequence>
<evidence type="ECO:0000313" key="9">
    <source>
        <dbReference type="Proteomes" id="UP001203297"/>
    </source>
</evidence>
<dbReference type="GO" id="GO:0005743">
    <property type="term" value="C:mitochondrial inner membrane"/>
    <property type="evidence" value="ECO:0007669"/>
    <property type="project" value="UniProtKB-SubCell"/>
</dbReference>
<comment type="subcellular location">
    <subcellularLocation>
        <location evidence="1">Mitochondrion inner membrane</location>
        <topology evidence="1">Peripheral membrane protein</topology>
        <orientation evidence="1">Matrix side</orientation>
    </subcellularLocation>
</comment>
<keyword evidence="6" id="KW-0496">Mitochondrion</keyword>
<gene>
    <name evidence="8" type="ORF">B0F90DRAFT_1647848</name>
</gene>
<keyword evidence="2" id="KW-0813">Transport</keyword>
<evidence type="ECO:0000256" key="3">
    <source>
        <dbReference type="ARBA" id="ARBA00022660"/>
    </source>
</evidence>
<dbReference type="PANTHER" id="PTHR13094">
    <property type="entry name" value="NADH-UBIQUINONE OXIDOREDUCTASE PDSW SUBUNIT"/>
    <property type="match status" value="1"/>
</dbReference>
<dbReference type="EMBL" id="WTXG01000141">
    <property type="protein sequence ID" value="KAI0291909.1"/>
    <property type="molecule type" value="Genomic_DNA"/>
</dbReference>
<evidence type="ECO:0000256" key="6">
    <source>
        <dbReference type="ARBA" id="ARBA00023128"/>
    </source>
</evidence>
<dbReference type="PANTHER" id="PTHR13094:SF1">
    <property type="entry name" value="NADH DEHYDROGENASE [UBIQUINONE] 1 BETA SUBCOMPLEX SUBUNIT 10"/>
    <property type="match status" value="1"/>
</dbReference>
<evidence type="ECO:0000256" key="4">
    <source>
        <dbReference type="ARBA" id="ARBA00022792"/>
    </source>
</evidence>
<proteinExistence type="predicted"/>
<dbReference type="AlphaFoldDB" id="A0AAD4QJE9"/>
<accession>A0AAD4QJE9</accession>
<evidence type="ECO:0000256" key="5">
    <source>
        <dbReference type="ARBA" id="ARBA00022982"/>
    </source>
</evidence>
<comment type="caution">
    <text evidence="8">The sequence shown here is derived from an EMBL/GenBank/DDBJ whole genome shotgun (WGS) entry which is preliminary data.</text>
</comment>
<evidence type="ECO:0000256" key="1">
    <source>
        <dbReference type="ARBA" id="ARBA00004443"/>
    </source>
</evidence>
<organism evidence="8 9">
    <name type="scientific">Multifurca ochricompacta</name>
    <dbReference type="NCBI Taxonomy" id="376703"/>
    <lineage>
        <taxon>Eukaryota</taxon>
        <taxon>Fungi</taxon>
        <taxon>Dikarya</taxon>
        <taxon>Basidiomycota</taxon>
        <taxon>Agaricomycotina</taxon>
        <taxon>Agaricomycetes</taxon>
        <taxon>Russulales</taxon>
        <taxon>Russulaceae</taxon>
        <taxon>Multifurca</taxon>
    </lineage>
</organism>
<evidence type="ECO:0000256" key="7">
    <source>
        <dbReference type="ARBA" id="ARBA00023136"/>
    </source>
</evidence>
<name>A0AAD4QJE9_9AGAM</name>
<keyword evidence="3" id="KW-0679">Respiratory chain</keyword>
<keyword evidence="9" id="KW-1185">Reference proteome</keyword>